<dbReference type="InterPro" id="IPR013103">
    <property type="entry name" value="RVT_2"/>
</dbReference>
<comment type="caution">
    <text evidence="2">The sequence shown here is derived from an EMBL/GenBank/DDBJ whole genome shotgun (WGS) entry which is preliminary data.</text>
</comment>
<evidence type="ECO:0000259" key="1">
    <source>
        <dbReference type="Pfam" id="PF07727"/>
    </source>
</evidence>
<feature type="domain" description="Reverse transcriptase Ty1/copia-type" evidence="1">
    <location>
        <begin position="34"/>
        <end position="103"/>
    </location>
</feature>
<protein>
    <submittedName>
        <fullName evidence="2">Copia type Polyprotein</fullName>
    </submittedName>
</protein>
<dbReference type="Pfam" id="PF07727">
    <property type="entry name" value="RVT_2"/>
    <property type="match status" value="1"/>
</dbReference>
<dbReference type="Proteomes" id="UP000198211">
    <property type="component" value="Unassembled WGS sequence"/>
</dbReference>
<accession>A0A225VIB1</accession>
<organism evidence="2 3">
    <name type="scientific">Phytophthora megakarya</name>
    <dbReference type="NCBI Taxonomy" id="4795"/>
    <lineage>
        <taxon>Eukaryota</taxon>
        <taxon>Sar</taxon>
        <taxon>Stramenopiles</taxon>
        <taxon>Oomycota</taxon>
        <taxon>Peronosporomycetes</taxon>
        <taxon>Peronosporales</taxon>
        <taxon>Peronosporaceae</taxon>
        <taxon>Phytophthora</taxon>
    </lineage>
</organism>
<dbReference type="AlphaFoldDB" id="A0A225VIB1"/>
<dbReference type="STRING" id="4795.A0A225VIB1"/>
<evidence type="ECO:0000313" key="3">
    <source>
        <dbReference type="Proteomes" id="UP000198211"/>
    </source>
</evidence>
<keyword evidence="3" id="KW-1185">Reference proteome</keyword>
<dbReference type="OrthoDB" id="95475at2759"/>
<gene>
    <name evidence="2" type="ORF">PHMEG_00022581</name>
</gene>
<sequence>MDELPKSVRVALTSPDREKWIDAMEAEFKSIRANQTWVLVNRPPNTKVMTSRWVFVIKRNQHGEIERYKTRISLRGFEQVFGSDYWEIYSPIVSMEAIRTVICWLYIMSWIYAKSTFLLPYSMELLMSRCLWSSQRCLMMGVTVYVC</sequence>
<name>A0A225VIB1_9STRA</name>
<evidence type="ECO:0000313" key="2">
    <source>
        <dbReference type="EMBL" id="OWZ05346.1"/>
    </source>
</evidence>
<dbReference type="EMBL" id="NBNE01004480">
    <property type="protein sequence ID" value="OWZ05346.1"/>
    <property type="molecule type" value="Genomic_DNA"/>
</dbReference>
<proteinExistence type="predicted"/>
<reference evidence="3" key="1">
    <citation type="submission" date="2017-03" db="EMBL/GenBank/DDBJ databases">
        <title>Phytopthora megakarya and P. palmivora, two closely related causual agents of cacao black pod achieved similar genome size and gene model numbers by different mechanisms.</title>
        <authorList>
            <person name="Ali S."/>
            <person name="Shao J."/>
            <person name="Larry D.J."/>
            <person name="Kronmiller B."/>
            <person name="Shen D."/>
            <person name="Strem M.D."/>
            <person name="Melnick R.L."/>
            <person name="Guiltinan M.J."/>
            <person name="Tyler B.M."/>
            <person name="Meinhardt L.W."/>
            <person name="Bailey B.A."/>
        </authorList>
    </citation>
    <scope>NUCLEOTIDE SEQUENCE [LARGE SCALE GENOMIC DNA]</scope>
    <source>
        <strain evidence="3">zdho120</strain>
    </source>
</reference>